<organism evidence="1 3">
    <name type="scientific">Iodobacter fluviatilis</name>
    <dbReference type="NCBI Taxonomy" id="537"/>
    <lineage>
        <taxon>Bacteria</taxon>
        <taxon>Pseudomonadati</taxon>
        <taxon>Pseudomonadota</taxon>
        <taxon>Betaproteobacteria</taxon>
        <taxon>Neisseriales</taxon>
        <taxon>Chitinibacteraceae</taxon>
        <taxon>Iodobacter</taxon>
    </lineage>
</organism>
<name>A0A377QA40_9NEIS</name>
<dbReference type="EMBL" id="SMBT01000002">
    <property type="protein sequence ID" value="TCU89351.1"/>
    <property type="molecule type" value="Genomic_DNA"/>
</dbReference>
<evidence type="ECO:0000313" key="2">
    <source>
        <dbReference type="EMBL" id="TCU89351.1"/>
    </source>
</evidence>
<proteinExistence type="predicted"/>
<dbReference type="EMBL" id="UGHR01000001">
    <property type="protein sequence ID" value="STQ90721.1"/>
    <property type="molecule type" value="Genomic_DNA"/>
</dbReference>
<reference evidence="2 4" key="2">
    <citation type="submission" date="2019-03" db="EMBL/GenBank/DDBJ databases">
        <title>Genomic Encyclopedia of Type Strains, Phase IV (KMG-IV): sequencing the most valuable type-strain genomes for metagenomic binning, comparative biology and taxonomic classification.</title>
        <authorList>
            <person name="Goeker M."/>
        </authorList>
    </citation>
    <scope>NUCLEOTIDE SEQUENCE [LARGE SCALE GENOMIC DNA]</scope>
    <source>
        <strain evidence="2 4">DSM 3764</strain>
    </source>
</reference>
<reference evidence="1 3" key="1">
    <citation type="submission" date="2018-06" db="EMBL/GenBank/DDBJ databases">
        <authorList>
            <consortium name="Pathogen Informatics"/>
            <person name="Doyle S."/>
        </authorList>
    </citation>
    <scope>NUCLEOTIDE SEQUENCE [LARGE SCALE GENOMIC DNA]</scope>
    <source>
        <strain evidence="1 3">NCTC11159</strain>
    </source>
</reference>
<evidence type="ECO:0000313" key="3">
    <source>
        <dbReference type="Proteomes" id="UP000255108"/>
    </source>
</evidence>
<protein>
    <submittedName>
        <fullName evidence="1">Uncharacterized protein</fullName>
    </submittedName>
</protein>
<sequence length="34" mass="3726">MEELEVLTQASGGRAFDTNKAGLQAVFKDIWGDQ</sequence>
<evidence type="ECO:0000313" key="4">
    <source>
        <dbReference type="Proteomes" id="UP000295794"/>
    </source>
</evidence>
<dbReference type="AlphaFoldDB" id="A0A377QA40"/>
<gene>
    <name evidence="2" type="ORF">EV682_102263</name>
    <name evidence="1" type="ORF">NCTC11159_01788</name>
</gene>
<dbReference type="Proteomes" id="UP000295794">
    <property type="component" value="Unassembled WGS sequence"/>
</dbReference>
<dbReference type="Proteomes" id="UP000255108">
    <property type="component" value="Unassembled WGS sequence"/>
</dbReference>
<accession>A0A377QA40</accession>
<keyword evidence="4" id="KW-1185">Reference proteome</keyword>
<evidence type="ECO:0000313" key="1">
    <source>
        <dbReference type="EMBL" id="STQ90721.1"/>
    </source>
</evidence>